<keyword evidence="1" id="KW-1133">Transmembrane helix</keyword>
<dbReference type="AlphaFoldDB" id="A0A5J4NBL8"/>
<dbReference type="EMBL" id="QNGE01004525">
    <property type="protein sequence ID" value="KAA3672813.1"/>
    <property type="molecule type" value="Genomic_DNA"/>
</dbReference>
<dbReference type="Proteomes" id="UP000324629">
    <property type="component" value="Unassembled WGS sequence"/>
</dbReference>
<accession>A0A5J4NBL8</accession>
<protein>
    <submittedName>
        <fullName evidence="2">Uncharacterized protein</fullName>
    </submittedName>
</protein>
<feature type="transmembrane region" description="Helical" evidence="1">
    <location>
        <begin position="23"/>
        <end position="42"/>
    </location>
</feature>
<sequence length="144" mass="16562">MLLLMSSLLLVDLYTKCHHYALLWAPVHCVYVRTCVCVWFIYGDKLAVLLAVTTRSSAFCSSTHVCCSNNTLGLFPRSFCLLSSQIRLSVSFFLVCECRKQTTVRPFRRGFFPLFPNFLYLRFSSPLPFIKHPRVCLPCVSNTY</sequence>
<gene>
    <name evidence="2" type="ORF">DEA37_0007701</name>
</gene>
<keyword evidence="1" id="KW-0472">Membrane</keyword>
<evidence type="ECO:0000256" key="1">
    <source>
        <dbReference type="SAM" id="Phobius"/>
    </source>
</evidence>
<keyword evidence="3" id="KW-1185">Reference proteome</keyword>
<comment type="caution">
    <text evidence="2">The sequence shown here is derived from an EMBL/GenBank/DDBJ whole genome shotgun (WGS) entry which is preliminary data.</text>
</comment>
<keyword evidence="1" id="KW-0812">Transmembrane</keyword>
<proteinExistence type="predicted"/>
<organism evidence="2 3">
    <name type="scientific">Paragonimus westermani</name>
    <dbReference type="NCBI Taxonomy" id="34504"/>
    <lineage>
        <taxon>Eukaryota</taxon>
        <taxon>Metazoa</taxon>
        <taxon>Spiralia</taxon>
        <taxon>Lophotrochozoa</taxon>
        <taxon>Platyhelminthes</taxon>
        <taxon>Trematoda</taxon>
        <taxon>Digenea</taxon>
        <taxon>Plagiorchiida</taxon>
        <taxon>Troglotremata</taxon>
        <taxon>Troglotrematidae</taxon>
        <taxon>Paragonimus</taxon>
    </lineage>
</organism>
<reference evidence="2 3" key="1">
    <citation type="journal article" date="2019" name="Gigascience">
        <title>Whole-genome sequence of the oriental lung fluke Paragonimus westermani.</title>
        <authorList>
            <person name="Oey H."/>
            <person name="Zakrzewski M."/>
            <person name="Narain K."/>
            <person name="Devi K.R."/>
            <person name="Agatsuma T."/>
            <person name="Nawaratna S."/>
            <person name="Gobert G.N."/>
            <person name="Jones M.K."/>
            <person name="Ragan M.A."/>
            <person name="McManus D.P."/>
            <person name="Krause L."/>
        </authorList>
    </citation>
    <scope>NUCLEOTIDE SEQUENCE [LARGE SCALE GENOMIC DNA]</scope>
    <source>
        <strain evidence="2 3">IND2009</strain>
    </source>
</reference>
<name>A0A5J4NBL8_9TREM</name>
<evidence type="ECO:0000313" key="3">
    <source>
        <dbReference type="Proteomes" id="UP000324629"/>
    </source>
</evidence>
<evidence type="ECO:0000313" key="2">
    <source>
        <dbReference type="EMBL" id="KAA3672813.1"/>
    </source>
</evidence>